<evidence type="ECO:0008006" key="3">
    <source>
        <dbReference type="Google" id="ProtNLM"/>
    </source>
</evidence>
<dbReference type="Proteomes" id="UP001523262">
    <property type="component" value="Unassembled WGS sequence"/>
</dbReference>
<comment type="caution">
    <text evidence="1">The sequence shown here is derived from an EMBL/GenBank/DDBJ whole genome shotgun (WGS) entry which is preliminary data.</text>
</comment>
<organism evidence="1 2">
    <name type="scientific">Neobacillus pocheonensis</name>
    <dbReference type="NCBI Taxonomy" id="363869"/>
    <lineage>
        <taxon>Bacteria</taxon>
        <taxon>Bacillati</taxon>
        <taxon>Bacillota</taxon>
        <taxon>Bacilli</taxon>
        <taxon>Bacillales</taxon>
        <taxon>Bacillaceae</taxon>
        <taxon>Neobacillus</taxon>
    </lineage>
</organism>
<name>A0ABT0WGF3_9BACI</name>
<sequence>MKHIGLNLCRINKGNAVLFAENLEEGEVIPIGPHQFLEDSRRCGGFGCGGFRCGGFRCGGCFGGFGGLGLGLGLGLLAGACGGCGGCGSCFGCGGFGFGGACSGLGIGFI</sequence>
<dbReference type="EMBL" id="JAMQCR010000002">
    <property type="protein sequence ID" value="MCM2535100.1"/>
    <property type="molecule type" value="Genomic_DNA"/>
</dbReference>
<evidence type="ECO:0000313" key="1">
    <source>
        <dbReference type="EMBL" id="MCM2535100.1"/>
    </source>
</evidence>
<gene>
    <name evidence="1" type="ORF">NDK43_25620</name>
</gene>
<proteinExistence type="predicted"/>
<keyword evidence="2" id="KW-1185">Reference proteome</keyword>
<reference evidence="1 2" key="1">
    <citation type="submission" date="2022-06" db="EMBL/GenBank/DDBJ databases">
        <authorList>
            <person name="Jeon C.O."/>
        </authorList>
    </citation>
    <scope>NUCLEOTIDE SEQUENCE [LARGE SCALE GENOMIC DNA]</scope>
    <source>
        <strain evidence="1 2">KCTC 13943</strain>
    </source>
</reference>
<protein>
    <recommendedName>
        <fullName evidence="3">Heterocycloanthracin/sonorensin family bacteriocin</fullName>
    </recommendedName>
</protein>
<accession>A0ABT0WGF3</accession>
<evidence type="ECO:0000313" key="2">
    <source>
        <dbReference type="Proteomes" id="UP001523262"/>
    </source>
</evidence>